<organism evidence="4 5">
    <name type="scientific">Williamsia herbipolensis</name>
    <dbReference type="NCBI Taxonomy" id="1603258"/>
    <lineage>
        <taxon>Bacteria</taxon>
        <taxon>Bacillati</taxon>
        <taxon>Actinomycetota</taxon>
        <taxon>Actinomycetes</taxon>
        <taxon>Mycobacteriales</taxon>
        <taxon>Nocardiaceae</taxon>
        <taxon>Williamsia</taxon>
    </lineage>
</organism>
<feature type="compositionally biased region" description="Low complexity" evidence="1">
    <location>
        <begin position="310"/>
        <end position="409"/>
    </location>
</feature>
<reference evidence="4 5" key="1">
    <citation type="submission" date="2022-10" db="EMBL/GenBank/DDBJ databases">
        <title>The complete genomes of actinobacterial strains from the NBC collection.</title>
        <authorList>
            <person name="Joergensen T.S."/>
            <person name="Alvarez Arevalo M."/>
            <person name="Sterndorff E.B."/>
            <person name="Faurdal D."/>
            <person name="Vuksanovic O."/>
            <person name="Mourched A.-S."/>
            <person name="Charusanti P."/>
            <person name="Shaw S."/>
            <person name="Blin K."/>
            <person name="Weber T."/>
        </authorList>
    </citation>
    <scope>NUCLEOTIDE SEQUENCE [LARGE SCALE GENOMIC DNA]</scope>
    <source>
        <strain evidence="4 5">NBC_00319</strain>
    </source>
</reference>
<dbReference type="KEGG" id="whr:OG579_10375"/>
<gene>
    <name evidence="4" type="ORF">OG579_10375</name>
</gene>
<dbReference type="Gene3D" id="3.40.50.1820">
    <property type="entry name" value="alpha/beta hydrolase"/>
    <property type="match status" value="1"/>
</dbReference>
<dbReference type="Pfam" id="PF08237">
    <property type="entry name" value="PE-PPE"/>
    <property type="match status" value="1"/>
</dbReference>
<dbReference type="EMBL" id="CP108021">
    <property type="protein sequence ID" value="WUM22136.1"/>
    <property type="molecule type" value="Genomic_DNA"/>
</dbReference>
<dbReference type="SUPFAM" id="SSF53474">
    <property type="entry name" value="alpha/beta-Hydrolases"/>
    <property type="match status" value="1"/>
</dbReference>
<evidence type="ECO:0000256" key="2">
    <source>
        <dbReference type="SAM" id="SignalP"/>
    </source>
</evidence>
<dbReference type="InterPro" id="IPR013228">
    <property type="entry name" value="PE-PPE_C"/>
</dbReference>
<dbReference type="AlphaFoldDB" id="A0AAU4K7T1"/>
<protein>
    <submittedName>
        <fullName evidence="4">PE-PPE domain-containing protein</fullName>
    </submittedName>
</protein>
<feature type="region of interest" description="Disordered" evidence="1">
    <location>
        <begin position="307"/>
        <end position="417"/>
    </location>
</feature>
<sequence length="417" mass="42590">MKRFVRTAGLTLVALAATLLLALQTVLGASAGADTLLVMGGNDNGGGANMEKELSGYFSGAEGTPYAGYTLTKVPWTATSGGVSLLFGGKTYDDSQADGVEKISAAIARTLAADPEGQIVVVGYSSSANVITKLVRKLQAESGTPGTPSPANVSFLVFGNPNRPNGGLLGRFAGLKIPFPFDITFDGESAPSNYKVTDIAWQYDGYADFPKDTRNLLAVVNALIGIVTLHGFYYDADPSNPDNIVSDYTEGNTRYVTLKSSLPLLAGLYGLGIPPQLLSGLDSFLRSEIEKAYDRSVPVVSTVTAARRVSSLSTASTTASASTTPSTSTTTSTSVTPAPSTESSPSATSPSATTETTSSTSTTMSPGGEDTTTSGTPTSASTKATTTRPSTPTTSGTSGAGSSNDDSSPTRTVAPAA</sequence>
<evidence type="ECO:0000256" key="1">
    <source>
        <dbReference type="SAM" id="MobiDB-lite"/>
    </source>
</evidence>
<feature type="chain" id="PRO_5043794371" evidence="2">
    <location>
        <begin position="32"/>
        <end position="417"/>
    </location>
</feature>
<dbReference type="RefSeq" id="WP_328859065.1">
    <property type="nucleotide sequence ID" value="NZ_CP108021.1"/>
</dbReference>
<dbReference type="Proteomes" id="UP001432128">
    <property type="component" value="Chromosome"/>
</dbReference>
<keyword evidence="2" id="KW-0732">Signal</keyword>
<evidence type="ECO:0000259" key="3">
    <source>
        <dbReference type="Pfam" id="PF08237"/>
    </source>
</evidence>
<keyword evidence="5" id="KW-1185">Reference proteome</keyword>
<accession>A0AAU4K7T1</accession>
<feature type="domain" description="PE-PPE" evidence="3">
    <location>
        <begin position="88"/>
        <end position="294"/>
    </location>
</feature>
<name>A0AAU4K7T1_9NOCA</name>
<proteinExistence type="predicted"/>
<feature type="signal peptide" evidence="2">
    <location>
        <begin position="1"/>
        <end position="31"/>
    </location>
</feature>
<evidence type="ECO:0000313" key="5">
    <source>
        <dbReference type="Proteomes" id="UP001432128"/>
    </source>
</evidence>
<evidence type="ECO:0000313" key="4">
    <source>
        <dbReference type="EMBL" id="WUM22136.1"/>
    </source>
</evidence>
<dbReference type="InterPro" id="IPR029058">
    <property type="entry name" value="AB_hydrolase_fold"/>
</dbReference>